<dbReference type="Proteomes" id="UP000008138">
    <property type="component" value="Chromosome"/>
</dbReference>
<proteinExistence type="predicted"/>
<dbReference type="KEGG" id="tuz:TUZN_0795"/>
<dbReference type="HOGENOM" id="CLU_097040_1_0_2"/>
<dbReference type="eggNOG" id="arCOG01572">
    <property type="taxonomic scope" value="Archaea"/>
</dbReference>
<protein>
    <submittedName>
        <fullName evidence="2">Uncharacterized protein</fullName>
    </submittedName>
</protein>
<sequence length="198" mass="21692">MSPLYVALHALIAVLIAAVGYLVGRLVRWALARGLARVGFDDWFKRFNIGRAILRSGYAAGEFFGSVAAWLIYLTFVLLAAAYLAYSLGYPAWGDALIGVVNVYVYGFVKFFIIAIVGFILVDGFVEYVYRGAILKEDSRLLAPVAEYVRVVLYLVVITFALQQGGIDVSTLSQMLIPITWGLVAAMVAVAVLQAVRR</sequence>
<feature type="transmembrane region" description="Helical" evidence="1">
    <location>
        <begin position="63"/>
        <end position="86"/>
    </location>
</feature>
<dbReference type="AlphaFoldDB" id="F2L535"/>
<reference evidence="2 3" key="1">
    <citation type="journal article" date="2011" name="J. Bacteriol.">
        <title>Complete genome sequence of the thermoacidophilic crenarchaeon Thermoproteus uzoniensis 768-20.</title>
        <authorList>
            <person name="Mardanov A.V."/>
            <person name="Gumerov V.M."/>
            <person name="Beletsky A.V."/>
            <person name="Prokofeva M.I."/>
            <person name="Bonch-Osmolovskaya E.A."/>
            <person name="Ravin N.V."/>
            <person name="Skryabin K.G."/>
        </authorList>
    </citation>
    <scope>NUCLEOTIDE SEQUENCE [LARGE SCALE GENOMIC DNA]</scope>
    <source>
        <strain evidence="2 3">768-20</strain>
    </source>
</reference>
<gene>
    <name evidence="2" type="ordered locus">TUZN_0795</name>
</gene>
<accession>F2L535</accession>
<dbReference type="OrthoDB" id="46244at2157"/>
<feature type="transmembrane region" description="Helical" evidence="1">
    <location>
        <begin position="6"/>
        <end position="27"/>
    </location>
</feature>
<dbReference type="RefSeq" id="WP_013679620.1">
    <property type="nucleotide sequence ID" value="NC_015315.1"/>
</dbReference>
<feature type="transmembrane region" description="Helical" evidence="1">
    <location>
        <begin position="175"/>
        <end position="196"/>
    </location>
</feature>
<keyword evidence="1" id="KW-0472">Membrane</keyword>
<dbReference type="STRING" id="999630.TUZN_0795"/>
<dbReference type="GeneID" id="10360333"/>
<keyword evidence="1" id="KW-0812">Transmembrane</keyword>
<organism evidence="2 3">
    <name type="scientific">Thermoproteus uzoniensis (strain 768-20)</name>
    <dbReference type="NCBI Taxonomy" id="999630"/>
    <lineage>
        <taxon>Archaea</taxon>
        <taxon>Thermoproteota</taxon>
        <taxon>Thermoprotei</taxon>
        <taxon>Thermoproteales</taxon>
        <taxon>Thermoproteaceae</taxon>
        <taxon>Thermoproteus</taxon>
    </lineage>
</organism>
<feature type="transmembrane region" description="Helical" evidence="1">
    <location>
        <begin position="106"/>
        <end position="129"/>
    </location>
</feature>
<dbReference type="Pfam" id="PF05552">
    <property type="entry name" value="MS_channel_1st_1"/>
    <property type="match status" value="1"/>
</dbReference>
<name>F2L535_THEU7</name>
<dbReference type="EMBL" id="CP002590">
    <property type="protein sequence ID" value="AEA12284.1"/>
    <property type="molecule type" value="Genomic_DNA"/>
</dbReference>
<evidence type="ECO:0000256" key="1">
    <source>
        <dbReference type="SAM" id="Phobius"/>
    </source>
</evidence>
<dbReference type="InterPro" id="IPR008910">
    <property type="entry name" value="MSC_TM_helix"/>
</dbReference>
<evidence type="ECO:0000313" key="2">
    <source>
        <dbReference type="EMBL" id="AEA12284.1"/>
    </source>
</evidence>
<evidence type="ECO:0000313" key="3">
    <source>
        <dbReference type="Proteomes" id="UP000008138"/>
    </source>
</evidence>
<keyword evidence="3" id="KW-1185">Reference proteome</keyword>
<feature type="transmembrane region" description="Helical" evidence="1">
    <location>
        <begin position="141"/>
        <end position="163"/>
    </location>
</feature>
<keyword evidence="1" id="KW-1133">Transmembrane helix</keyword>
<reference key="2">
    <citation type="submission" date="2011-03" db="EMBL/GenBank/DDBJ databases">
        <title>Complete genome sequence of the thermoacidophilic crenarchaeon Thermoproteus uzoniensis 768-20.</title>
        <authorList>
            <person name="Mardanov A.V."/>
            <person name="Gumerov V.M."/>
            <person name="Beletsky A.V."/>
            <person name="Prokofeva M.I."/>
            <person name="Bonch-Osmolovskaya E.A."/>
            <person name="Ravin N.V."/>
            <person name="Skryabin K.G."/>
        </authorList>
    </citation>
    <scope>NUCLEOTIDE SEQUENCE</scope>
    <source>
        <strain>768-20</strain>
    </source>
</reference>